<evidence type="ECO:0000256" key="9">
    <source>
        <dbReference type="ARBA" id="ARBA00049535"/>
    </source>
</evidence>
<dbReference type="Pfam" id="PF13793">
    <property type="entry name" value="Pribosyltran_N"/>
    <property type="match status" value="1"/>
</dbReference>
<keyword evidence="5" id="KW-0547">Nucleotide-binding</keyword>
<evidence type="ECO:0000256" key="8">
    <source>
        <dbReference type="ARBA" id="ARBA00022842"/>
    </source>
</evidence>
<reference evidence="10 11" key="1">
    <citation type="submission" date="2018-06" db="EMBL/GenBank/DDBJ databases">
        <title>Lujinxingia sediminis gen. nov. sp. nov., a new facultative anaerobic member of the class Deltaproteobacteria, and proposal of Lujinxingaceae fam. nov.</title>
        <authorList>
            <person name="Guo L.-Y."/>
            <person name="Li C.-M."/>
            <person name="Wang S."/>
            <person name="Du Z.-J."/>
        </authorList>
    </citation>
    <scope>NUCLEOTIDE SEQUENCE [LARGE SCALE GENOMIC DNA]</scope>
    <source>
        <strain evidence="10 11">FA350</strain>
    </source>
</reference>
<dbReference type="GO" id="GO:0016301">
    <property type="term" value="F:kinase activity"/>
    <property type="evidence" value="ECO:0007669"/>
    <property type="project" value="UniProtKB-KW"/>
</dbReference>
<keyword evidence="2" id="KW-0808">Transferase</keyword>
<dbReference type="GO" id="GO:0004749">
    <property type="term" value="F:ribose phosphate diphosphokinase activity"/>
    <property type="evidence" value="ECO:0007669"/>
    <property type="project" value="UniProtKB-EC"/>
</dbReference>
<name>A0A2Z4FJM3_9DELT</name>
<keyword evidence="8" id="KW-0460">Magnesium</keyword>
<sequence length="324" mass="35212">MKIFSGSSHPVFANAICDYLGLELAKSHTVTFSNENLLVQIDENVRGGDVFVVQTSCPPVHTHLVETLIMIDALRSASASRITAVIPYFPYIRSDKKDRPRISIAARLMADLFETAGADRVLTMDLHTAQSQGFFRMPCDQLQGAGPLSERLREEREDNWVLVAADAGEAKDVGRFANLLDLPMAIIDKRRDGDDDRARAVNLIGDVKGRVAVVIDDEIASGGTLIEAATFLKQHGATKVMAAATHPVFSSNAVQRINNAPIDKVLVTDTIPLPTDVTSDKIEVVSVAPMFAEAIARIRTGTSISGIFEPDIVREILKKGHIAD</sequence>
<dbReference type="PROSITE" id="PS00114">
    <property type="entry name" value="PRPP_SYNTHASE"/>
    <property type="match status" value="1"/>
</dbReference>
<evidence type="ECO:0000256" key="6">
    <source>
        <dbReference type="ARBA" id="ARBA00022777"/>
    </source>
</evidence>
<dbReference type="FunFam" id="3.40.50.2020:FF:000007">
    <property type="entry name" value="Ribose-phosphate pyrophosphokinase"/>
    <property type="match status" value="1"/>
</dbReference>
<keyword evidence="6 10" id="KW-0418">Kinase</keyword>
<keyword evidence="4" id="KW-0545">Nucleotide biosynthesis</keyword>
<protein>
    <recommendedName>
        <fullName evidence="1">ribose-phosphate diphosphokinase</fullName>
        <ecNumber evidence="1">2.7.6.1</ecNumber>
    </recommendedName>
</protein>
<dbReference type="EMBL" id="CP030032">
    <property type="protein sequence ID" value="AWV89133.1"/>
    <property type="molecule type" value="Genomic_DNA"/>
</dbReference>
<evidence type="ECO:0000256" key="1">
    <source>
        <dbReference type="ARBA" id="ARBA00013247"/>
    </source>
</evidence>
<dbReference type="InterPro" id="IPR000842">
    <property type="entry name" value="PRib_PP_synth_CS"/>
</dbReference>
<dbReference type="Pfam" id="PF14572">
    <property type="entry name" value="Pribosyl_synth"/>
    <property type="match status" value="1"/>
</dbReference>
<evidence type="ECO:0000313" key="11">
    <source>
        <dbReference type="Proteomes" id="UP000249799"/>
    </source>
</evidence>
<dbReference type="GO" id="GO:0000287">
    <property type="term" value="F:magnesium ion binding"/>
    <property type="evidence" value="ECO:0007669"/>
    <property type="project" value="InterPro"/>
</dbReference>
<evidence type="ECO:0000256" key="5">
    <source>
        <dbReference type="ARBA" id="ARBA00022741"/>
    </source>
</evidence>
<dbReference type="GO" id="GO:0005524">
    <property type="term" value="F:ATP binding"/>
    <property type="evidence" value="ECO:0007669"/>
    <property type="project" value="UniProtKB-KW"/>
</dbReference>
<evidence type="ECO:0000256" key="2">
    <source>
        <dbReference type="ARBA" id="ARBA00022679"/>
    </source>
</evidence>
<dbReference type="SUPFAM" id="SSF53271">
    <property type="entry name" value="PRTase-like"/>
    <property type="match status" value="1"/>
</dbReference>
<dbReference type="RefSeq" id="WP_111333391.1">
    <property type="nucleotide sequence ID" value="NZ_CP030032.1"/>
</dbReference>
<evidence type="ECO:0000256" key="4">
    <source>
        <dbReference type="ARBA" id="ARBA00022727"/>
    </source>
</evidence>
<keyword evidence="11" id="KW-1185">Reference proteome</keyword>
<dbReference type="AlphaFoldDB" id="A0A2Z4FJM3"/>
<dbReference type="PANTHER" id="PTHR10210">
    <property type="entry name" value="RIBOSE-PHOSPHATE DIPHOSPHOKINASE FAMILY MEMBER"/>
    <property type="match status" value="1"/>
</dbReference>
<keyword evidence="3" id="KW-0479">Metal-binding</keyword>
<evidence type="ECO:0000256" key="7">
    <source>
        <dbReference type="ARBA" id="ARBA00022840"/>
    </source>
</evidence>
<dbReference type="Gene3D" id="3.40.50.2020">
    <property type="match status" value="2"/>
</dbReference>
<dbReference type="InterPro" id="IPR029057">
    <property type="entry name" value="PRTase-like"/>
</dbReference>
<dbReference type="GO" id="GO:0006015">
    <property type="term" value="P:5-phosphoribose 1-diphosphate biosynthetic process"/>
    <property type="evidence" value="ECO:0007669"/>
    <property type="project" value="TreeGrafter"/>
</dbReference>
<dbReference type="PANTHER" id="PTHR10210:SF32">
    <property type="entry name" value="RIBOSE-PHOSPHATE PYROPHOSPHOKINASE 2"/>
    <property type="match status" value="1"/>
</dbReference>
<dbReference type="EC" id="2.7.6.1" evidence="1"/>
<dbReference type="NCBIfam" id="TIGR01251">
    <property type="entry name" value="ribP_PPkin"/>
    <property type="match status" value="1"/>
</dbReference>
<proteinExistence type="predicted"/>
<dbReference type="SMART" id="SM01400">
    <property type="entry name" value="Pribosyltran_N"/>
    <property type="match status" value="1"/>
</dbReference>
<organism evidence="10 11">
    <name type="scientific">Bradymonas sediminis</name>
    <dbReference type="NCBI Taxonomy" id="1548548"/>
    <lineage>
        <taxon>Bacteria</taxon>
        <taxon>Deltaproteobacteria</taxon>
        <taxon>Bradymonadales</taxon>
        <taxon>Bradymonadaceae</taxon>
        <taxon>Bradymonas</taxon>
    </lineage>
</organism>
<dbReference type="InterPro" id="IPR000836">
    <property type="entry name" value="PRTase_dom"/>
</dbReference>
<dbReference type="InterPro" id="IPR029099">
    <property type="entry name" value="Pribosyltran_N"/>
</dbReference>
<dbReference type="GO" id="GO:0002189">
    <property type="term" value="C:ribose phosphate diphosphokinase complex"/>
    <property type="evidence" value="ECO:0007669"/>
    <property type="project" value="TreeGrafter"/>
</dbReference>
<dbReference type="InterPro" id="IPR005946">
    <property type="entry name" value="Rib-P_diPkinase"/>
</dbReference>
<dbReference type="NCBIfam" id="NF002320">
    <property type="entry name" value="PRK01259.1"/>
    <property type="match status" value="1"/>
</dbReference>
<dbReference type="Proteomes" id="UP000249799">
    <property type="component" value="Chromosome"/>
</dbReference>
<keyword evidence="7" id="KW-0067">ATP-binding</keyword>
<dbReference type="GO" id="GO:0009156">
    <property type="term" value="P:ribonucleoside monophosphate biosynthetic process"/>
    <property type="evidence" value="ECO:0007669"/>
    <property type="project" value="InterPro"/>
</dbReference>
<evidence type="ECO:0000256" key="3">
    <source>
        <dbReference type="ARBA" id="ARBA00022723"/>
    </source>
</evidence>
<dbReference type="GO" id="GO:0005737">
    <property type="term" value="C:cytoplasm"/>
    <property type="evidence" value="ECO:0007669"/>
    <property type="project" value="TreeGrafter"/>
</dbReference>
<dbReference type="CDD" id="cd06223">
    <property type="entry name" value="PRTases_typeI"/>
    <property type="match status" value="1"/>
</dbReference>
<dbReference type="OrthoDB" id="9777067at2"/>
<dbReference type="KEGG" id="bsed:DN745_07200"/>
<gene>
    <name evidence="10" type="ORF">DN745_07200</name>
</gene>
<evidence type="ECO:0000313" key="10">
    <source>
        <dbReference type="EMBL" id="AWV89133.1"/>
    </source>
</evidence>
<accession>A0A2Z4FJM3</accession>
<dbReference type="GO" id="GO:0006164">
    <property type="term" value="P:purine nucleotide biosynthetic process"/>
    <property type="evidence" value="ECO:0007669"/>
    <property type="project" value="TreeGrafter"/>
</dbReference>
<comment type="catalytic activity">
    <reaction evidence="9">
        <text>D-ribose 5-phosphate + ATP = 5-phospho-alpha-D-ribose 1-diphosphate + AMP + H(+)</text>
        <dbReference type="Rhea" id="RHEA:15609"/>
        <dbReference type="ChEBI" id="CHEBI:15378"/>
        <dbReference type="ChEBI" id="CHEBI:30616"/>
        <dbReference type="ChEBI" id="CHEBI:58017"/>
        <dbReference type="ChEBI" id="CHEBI:78346"/>
        <dbReference type="ChEBI" id="CHEBI:456215"/>
        <dbReference type="EC" id="2.7.6.1"/>
    </reaction>
</comment>